<dbReference type="OrthoDB" id="500593at2"/>
<evidence type="ECO:0000313" key="3">
    <source>
        <dbReference type="Proteomes" id="UP000234479"/>
    </source>
</evidence>
<protein>
    <recommendedName>
        <fullName evidence="4">Serine protease</fullName>
    </recommendedName>
</protein>
<dbReference type="Pfam" id="PF13365">
    <property type="entry name" value="Trypsin_2"/>
    <property type="match status" value="1"/>
</dbReference>
<evidence type="ECO:0000313" key="2">
    <source>
        <dbReference type="EMBL" id="PLR28180.1"/>
    </source>
</evidence>
<proteinExistence type="predicted"/>
<keyword evidence="3" id="KW-1185">Reference proteome</keyword>
<reference evidence="2 3" key="1">
    <citation type="submission" date="2017-12" db="EMBL/GenBank/DDBJ databases">
        <title>The genome sequence of Caulobacter sp. 410.</title>
        <authorList>
            <person name="Gao J."/>
            <person name="Mao X."/>
            <person name="Sun J."/>
        </authorList>
    </citation>
    <scope>NUCLEOTIDE SEQUENCE [LARGE SCALE GENOMIC DNA]</scope>
    <source>
        <strain evidence="2 3">410</strain>
    </source>
</reference>
<sequence length="583" mass="62869">MVSRTDIEDAIRDDLVRAEQALKAIQGGAQPPVTLEALRPVAEERGMSLESMLADRLEKQGLLEAYGEALAGRETAAPMDRRVVDFSAFERVGKAAACRIVLGDNITGSGCLIGPSLVLTAWHVIASGAPGSVDPIREPISVLLADQTRRSVLKVSHYLSPCTIAEFANQFPANDADFVDCHDVALLRLSRPDGMRLNFLRVPDVAPRLPSQANVFVLDFPKGRPMGWGVGRVDPIVGFEARVPHDSATDGGSSGAACVNTRYELVGIHQGRWALARRLVPLARFHGPVMEQVRTDVAPRFLWSLTDTLDGQLVIGRDLFFEGVAEASRPGARVRGLRVSRLDVKAGTAGLAFSAALLENVLERDPGRHVLIRLGFDQPLQDLLGQVRRRAAEAGLTLEPDVAPEGARAGDTTPEAAAGDEARRLAQALDAAVLAKGPDRLLWFFFENPAAGLTEGERIAFEAFVGAALKQPRLRMVIAGFETISTPGAEFADAGAGVGEGPAGLVVDYVGHIKRREVEILVERAGRALQLDLGDVGVRQITNRALKNLPQQNGVFDIVHSVEIVAVVRERLAEWLDDQEDRS</sequence>
<feature type="region of interest" description="Disordered" evidence="1">
    <location>
        <begin position="398"/>
        <end position="418"/>
    </location>
</feature>
<dbReference type="SUPFAM" id="SSF50494">
    <property type="entry name" value="Trypsin-like serine proteases"/>
    <property type="match status" value="1"/>
</dbReference>
<comment type="caution">
    <text evidence="2">The sequence shown here is derived from an EMBL/GenBank/DDBJ whole genome shotgun (WGS) entry which is preliminary data.</text>
</comment>
<organism evidence="2 3">
    <name type="scientific">Caulobacter zeae</name>
    <dbReference type="NCBI Taxonomy" id="2055137"/>
    <lineage>
        <taxon>Bacteria</taxon>
        <taxon>Pseudomonadati</taxon>
        <taxon>Pseudomonadota</taxon>
        <taxon>Alphaproteobacteria</taxon>
        <taxon>Caulobacterales</taxon>
        <taxon>Caulobacteraceae</taxon>
        <taxon>Caulobacter</taxon>
    </lineage>
</organism>
<accession>A0A2N5DQ40</accession>
<dbReference type="EMBL" id="PJRS01000010">
    <property type="protein sequence ID" value="PLR28180.1"/>
    <property type="molecule type" value="Genomic_DNA"/>
</dbReference>
<dbReference type="InterPro" id="IPR009003">
    <property type="entry name" value="Peptidase_S1_PA"/>
</dbReference>
<dbReference type="AlphaFoldDB" id="A0A2N5DQ40"/>
<evidence type="ECO:0000256" key="1">
    <source>
        <dbReference type="SAM" id="MobiDB-lite"/>
    </source>
</evidence>
<gene>
    <name evidence="2" type="ORF">SGCZBJ_04010</name>
</gene>
<dbReference type="Gene3D" id="2.40.10.10">
    <property type="entry name" value="Trypsin-like serine proteases"/>
    <property type="match status" value="2"/>
</dbReference>
<name>A0A2N5DQ40_9CAUL</name>
<evidence type="ECO:0008006" key="4">
    <source>
        <dbReference type="Google" id="ProtNLM"/>
    </source>
</evidence>
<dbReference type="Proteomes" id="UP000234479">
    <property type="component" value="Unassembled WGS sequence"/>
</dbReference>
<dbReference type="InterPro" id="IPR043504">
    <property type="entry name" value="Peptidase_S1_PA_chymotrypsin"/>
</dbReference>
<dbReference type="RefSeq" id="WP_101716733.1">
    <property type="nucleotide sequence ID" value="NZ_PJRS01000010.1"/>
</dbReference>